<dbReference type="Pfam" id="PF00708">
    <property type="entry name" value="Acylphosphatase"/>
    <property type="match status" value="1"/>
</dbReference>
<dbReference type="PROSITE" id="PS51163">
    <property type="entry name" value="YRDC"/>
    <property type="match status" value="1"/>
</dbReference>
<dbReference type="Gene3D" id="3.30.420.360">
    <property type="match status" value="1"/>
</dbReference>
<comment type="similarity">
    <text evidence="2">Belongs to the acylphosphatase family.</text>
</comment>
<keyword evidence="7" id="KW-0862">Zinc</keyword>
<name>A0A7X0SCJ6_9CLOT</name>
<feature type="active site" evidence="11">
    <location>
        <position position="18"/>
    </location>
</feature>
<dbReference type="GO" id="GO:0016874">
    <property type="term" value="F:ligase activity"/>
    <property type="evidence" value="ECO:0007669"/>
    <property type="project" value="UniProtKB-UniRule"/>
</dbReference>
<organism evidence="14 15">
    <name type="scientific">Clostridium gasigenes</name>
    <dbReference type="NCBI Taxonomy" id="94869"/>
    <lineage>
        <taxon>Bacteria</taxon>
        <taxon>Bacillati</taxon>
        <taxon>Bacillota</taxon>
        <taxon>Clostridia</taxon>
        <taxon>Eubacteriales</taxon>
        <taxon>Clostridiaceae</taxon>
        <taxon>Clostridium</taxon>
    </lineage>
</organism>
<evidence type="ECO:0000256" key="4">
    <source>
        <dbReference type="ARBA" id="ARBA00022598"/>
    </source>
</evidence>
<proteinExistence type="inferred from homology"/>
<reference evidence="14 15" key="1">
    <citation type="submission" date="2020-08" db="EMBL/GenBank/DDBJ databases">
        <title>Clostridia isolated from Swiss meat.</title>
        <authorList>
            <person name="Wambui J."/>
            <person name="Stevens M.J.A."/>
            <person name="Stephan R."/>
        </authorList>
    </citation>
    <scope>NUCLEOTIDE SEQUENCE [LARGE SCALE GENOMIC DNA]</scope>
    <source>
        <strain evidence="14 15">CM001</strain>
    </source>
</reference>
<dbReference type="Gene3D" id="3.30.420.40">
    <property type="match status" value="1"/>
</dbReference>
<evidence type="ECO:0000313" key="14">
    <source>
        <dbReference type="EMBL" id="MBB6713858.1"/>
    </source>
</evidence>
<dbReference type="PANTHER" id="PTHR42959">
    <property type="entry name" value="CARBAMOYLTRANSFERASE"/>
    <property type="match status" value="1"/>
</dbReference>
<dbReference type="InterPro" id="IPR001792">
    <property type="entry name" value="Acylphosphatase-like_dom"/>
</dbReference>
<evidence type="ECO:0000256" key="5">
    <source>
        <dbReference type="ARBA" id="ARBA00022723"/>
    </source>
</evidence>
<dbReference type="InterPro" id="IPR006070">
    <property type="entry name" value="Sua5-like_dom"/>
</dbReference>
<accession>A0A7X0SCJ6</accession>
<dbReference type="InterPro" id="IPR017968">
    <property type="entry name" value="Acylphosphatase_CS"/>
</dbReference>
<evidence type="ECO:0000256" key="10">
    <source>
        <dbReference type="PIRNR" id="PIRNR006256"/>
    </source>
</evidence>
<comment type="catalytic activity">
    <reaction evidence="8 11">
        <text>an acyl phosphate + H2O = a carboxylate + phosphate + H(+)</text>
        <dbReference type="Rhea" id="RHEA:14965"/>
        <dbReference type="ChEBI" id="CHEBI:15377"/>
        <dbReference type="ChEBI" id="CHEBI:15378"/>
        <dbReference type="ChEBI" id="CHEBI:29067"/>
        <dbReference type="ChEBI" id="CHEBI:43474"/>
        <dbReference type="ChEBI" id="CHEBI:59918"/>
        <dbReference type="EC" id="3.6.1.7"/>
    </reaction>
</comment>
<dbReference type="PROSITE" id="PS51160">
    <property type="entry name" value="ACYLPHOSPHATASE_3"/>
    <property type="match status" value="1"/>
</dbReference>
<dbReference type="Pfam" id="PF17788">
    <property type="entry name" value="HypF_C"/>
    <property type="match status" value="1"/>
</dbReference>
<keyword evidence="11" id="KW-0378">Hydrolase</keyword>
<dbReference type="InterPro" id="IPR011125">
    <property type="entry name" value="Znf_HypF"/>
</dbReference>
<feature type="domain" description="YrdC-like" evidence="13">
    <location>
        <begin position="217"/>
        <end position="429"/>
    </location>
</feature>
<dbReference type="FunFam" id="3.30.420.40:FF:000124">
    <property type="entry name" value="Carbamoyltransferase HypF"/>
    <property type="match status" value="1"/>
</dbReference>
<protein>
    <recommendedName>
        <fullName evidence="10">Carbamoyltransferase</fullName>
        <ecNumber evidence="10">6.2.-.-</ecNumber>
    </recommendedName>
</protein>
<dbReference type="GO" id="GO:0003998">
    <property type="term" value="F:acylphosphatase activity"/>
    <property type="evidence" value="ECO:0007669"/>
    <property type="project" value="UniProtKB-EC"/>
</dbReference>
<dbReference type="PIRSF" id="PIRSF006256">
    <property type="entry name" value="CMPcnvr_hdrg_mat"/>
    <property type="match status" value="1"/>
</dbReference>
<evidence type="ECO:0000259" key="12">
    <source>
        <dbReference type="PROSITE" id="PS51160"/>
    </source>
</evidence>
<dbReference type="GO" id="GO:0051604">
    <property type="term" value="P:protein maturation"/>
    <property type="evidence" value="ECO:0007669"/>
    <property type="project" value="TreeGrafter"/>
</dbReference>
<keyword evidence="5" id="KW-0479">Metal-binding</keyword>
<evidence type="ECO:0000256" key="6">
    <source>
        <dbReference type="ARBA" id="ARBA00022771"/>
    </source>
</evidence>
<dbReference type="Pfam" id="PF01300">
    <property type="entry name" value="Sua5_yciO_yrdC"/>
    <property type="match status" value="1"/>
</dbReference>
<comment type="similarity">
    <text evidence="3 10">Belongs to the carbamoyltransferase HypF family.</text>
</comment>
<comment type="pathway">
    <text evidence="1">Protein modification; [NiFe] hydrogenase maturation.</text>
</comment>
<gene>
    <name evidence="14" type="ORF">H7E68_03780</name>
</gene>
<dbReference type="InterPro" id="IPR036046">
    <property type="entry name" value="Acylphosphatase-like_dom_sf"/>
</dbReference>
<dbReference type="PANTHER" id="PTHR42959:SF1">
    <property type="entry name" value="CARBAMOYLTRANSFERASE HYPF"/>
    <property type="match status" value="1"/>
</dbReference>
<feature type="domain" description="Acylphosphatase-like" evidence="12">
    <location>
        <begin position="3"/>
        <end position="89"/>
    </location>
</feature>
<dbReference type="Pfam" id="PF22521">
    <property type="entry name" value="HypF_C_2"/>
    <property type="match status" value="1"/>
</dbReference>
<keyword evidence="14" id="KW-0808">Transferase</keyword>
<dbReference type="GO" id="GO:0008270">
    <property type="term" value="F:zinc ion binding"/>
    <property type="evidence" value="ECO:0007669"/>
    <property type="project" value="UniProtKB-KW"/>
</dbReference>
<evidence type="ECO:0000313" key="15">
    <source>
        <dbReference type="Proteomes" id="UP000585258"/>
    </source>
</evidence>
<dbReference type="Gene3D" id="3.30.110.120">
    <property type="match status" value="1"/>
</dbReference>
<dbReference type="Gene3D" id="3.90.870.50">
    <property type="match status" value="1"/>
</dbReference>
<evidence type="ECO:0000259" key="13">
    <source>
        <dbReference type="PROSITE" id="PS51163"/>
    </source>
</evidence>
<dbReference type="SUPFAM" id="SSF55821">
    <property type="entry name" value="YrdC/RibB"/>
    <property type="match status" value="1"/>
</dbReference>
<dbReference type="Pfam" id="PF07503">
    <property type="entry name" value="zf-HYPF"/>
    <property type="match status" value="2"/>
</dbReference>
<keyword evidence="4" id="KW-0436">Ligase</keyword>
<evidence type="ECO:0000256" key="7">
    <source>
        <dbReference type="ARBA" id="ARBA00022833"/>
    </source>
</evidence>
<sequence>MIRKYIVVKGIVQGVGFRPFIYKIALNNKLNGWVKNSCEGVYIDIEGRPNDISNFIIDLKSKAPMLSKIEDITIVEKELKGYKDFKILISDISRKDEYEYKDENELEECSKGISTIISPDIATCEECRNEVLDKSNLRRRGYSFTNCTNCGPRFTIIKKLPYDRFQTTMNEFNMCSQCISEYENPLNRRFHAEPTCCNKCGPRLTVLDNRENVIDCIDELKKIREYLKEGKIIAVKGLGGFNLICNGKHKEAIDLLRERKRRKTRPLALMMRDIDVTLKYCNINSKEKEVLIGNKKPIVILGKKDNQLENNKTINNEAIDQTLGKIVNNELLNYKLPNNISFNSSKLGVVLPYTPLHYLLFDEELEVLVFTSANISGAPMIYENEKALSELKAVADYFLIHNRDINIPIDDSVVNVILNEERVIRGGRGYAPISKKYIVNDGILALGSQFKNTLSISSNKYIFTSPYIGEMDNLETLSNFENNMNYIKNIYNINIKTICYDMHPNYWSSEFVKNYKCEKIGVYHHHAHIVSCMVDNNITSRVIGLAFDGTGYGEDGEIWGSEFLICDFKRFKRVGHLSYMDMPTGDGAVMFPWKMGASLIYKSLKENNELNDKAKDIVAKEAKEVLEEKLNKEIPNIIKFLPSQFSYKNFNLIMKIIDNKINTPLTSSMGRLFDGVASLLGFNSKISYEGEAAIYLQNLAESFIKERSNNIYEKFYSYDLAISDDMKIINTNKIIKNILEDLKNQVNKGEIAIRFHNTIVEISSNICISLRDRYGINEVALSGGVFQNEILLEKLYLKLKENDFNVLTHKNIPCNDSGISVGQLVIANEQRN</sequence>
<dbReference type="PROSITE" id="PS00150">
    <property type="entry name" value="ACYLPHOSPHATASE_1"/>
    <property type="match status" value="1"/>
</dbReference>
<keyword evidence="6" id="KW-0863">Zinc-finger</keyword>
<dbReference type="Proteomes" id="UP000585258">
    <property type="component" value="Unassembled WGS sequence"/>
</dbReference>
<dbReference type="InterPro" id="IPR041440">
    <property type="entry name" value="HypF_C"/>
</dbReference>
<dbReference type="InterPro" id="IPR017945">
    <property type="entry name" value="DHBP_synth_RibB-like_a/b_dom"/>
</dbReference>
<dbReference type="AlphaFoldDB" id="A0A7X0SCJ6"/>
<evidence type="ECO:0000256" key="11">
    <source>
        <dbReference type="PROSITE-ProRule" id="PRU00520"/>
    </source>
</evidence>
<dbReference type="SUPFAM" id="SSF54975">
    <property type="entry name" value="Acylphosphatase/BLUF domain-like"/>
    <property type="match status" value="1"/>
</dbReference>
<dbReference type="InterPro" id="IPR004421">
    <property type="entry name" value="Carbamoyltransferase_HypF"/>
</dbReference>
<dbReference type="GO" id="GO:0003725">
    <property type="term" value="F:double-stranded RNA binding"/>
    <property type="evidence" value="ECO:0007669"/>
    <property type="project" value="InterPro"/>
</dbReference>
<evidence type="ECO:0000256" key="1">
    <source>
        <dbReference type="ARBA" id="ARBA00004711"/>
    </source>
</evidence>
<evidence type="ECO:0000256" key="3">
    <source>
        <dbReference type="ARBA" id="ARBA00008097"/>
    </source>
</evidence>
<dbReference type="EMBL" id="JACKWY010000002">
    <property type="protein sequence ID" value="MBB6713858.1"/>
    <property type="molecule type" value="Genomic_DNA"/>
</dbReference>
<dbReference type="UniPathway" id="UPA00335"/>
<evidence type="ECO:0000256" key="2">
    <source>
        <dbReference type="ARBA" id="ARBA00005614"/>
    </source>
</evidence>
<dbReference type="InterPro" id="IPR055128">
    <property type="entry name" value="HypF_C_2"/>
</dbReference>
<evidence type="ECO:0000256" key="9">
    <source>
        <dbReference type="ARBA" id="ARBA00048220"/>
    </source>
</evidence>
<dbReference type="EC" id="6.2.-.-" evidence="10"/>
<feature type="active site" evidence="11">
    <location>
        <position position="36"/>
    </location>
</feature>
<comment type="caution">
    <text evidence="14">The sequence shown here is derived from an EMBL/GenBank/DDBJ whole genome shotgun (WGS) entry which is preliminary data.</text>
</comment>
<dbReference type="RefSeq" id="WP_185163581.1">
    <property type="nucleotide sequence ID" value="NZ_JACKWY010000002.1"/>
</dbReference>
<dbReference type="InterPro" id="IPR051060">
    <property type="entry name" value="Carbamoyltrans_HypF-like"/>
</dbReference>
<comment type="catalytic activity">
    <reaction evidence="9">
        <text>C-terminal L-cysteinyl-[HypE protein] + carbamoyl phosphate + ATP + H2O = C-terminal S-carboxamide-L-cysteinyl-[HypE protein] + AMP + phosphate + diphosphate + H(+)</text>
        <dbReference type="Rhea" id="RHEA:55636"/>
        <dbReference type="Rhea" id="RHEA-COMP:14247"/>
        <dbReference type="Rhea" id="RHEA-COMP:14392"/>
        <dbReference type="ChEBI" id="CHEBI:15377"/>
        <dbReference type="ChEBI" id="CHEBI:15378"/>
        <dbReference type="ChEBI" id="CHEBI:30616"/>
        <dbReference type="ChEBI" id="CHEBI:33019"/>
        <dbReference type="ChEBI" id="CHEBI:43474"/>
        <dbReference type="ChEBI" id="CHEBI:58228"/>
        <dbReference type="ChEBI" id="CHEBI:76913"/>
        <dbReference type="ChEBI" id="CHEBI:139126"/>
        <dbReference type="ChEBI" id="CHEBI:456215"/>
    </reaction>
</comment>
<evidence type="ECO:0000256" key="8">
    <source>
        <dbReference type="ARBA" id="ARBA00047645"/>
    </source>
</evidence>
<dbReference type="GO" id="GO:0016743">
    <property type="term" value="F:carboxyl- or carbamoyltransferase activity"/>
    <property type="evidence" value="ECO:0007669"/>
    <property type="project" value="UniProtKB-UniRule"/>
</dbReference>